<dbReference type="InterPro" id="IPR027417">
    <property type="entry name" value="P-loop_NTPase"/>
</dbReference>
<evidence type="ECO:0000256" key="4">
    <source>
        <dbReference type="ARBA" id="ARBA00012392"/>
    </source>
</evidence>
<keyword evidence="11" id="KW-0067">ATP-binding</keyword>
<comment type="pathway">
    <text evidence="17">Cofactor biosynthesis; coenzyme A biosynthesis; CoA from (R)-pantothenate: step 4/5.</text>
</comment>
<dbReference type="InterPro" id="IPR004821">
    <property type="entry name" value="Cyt_trans-like"/>
</dbReference>
<sequence length="513" mass="57182">MLAKTGLLIVSNPKQIANLLGSVKKQVKNTLYVQLLSALSEPLGNFCPKSLNTWHKFSPTIHGIYSQAARQCSDLDVRVLLSGIKFNVPKIHTQNPIDLVIFDKKYTKAEIDQFITTRIENLTKEYNVITLESNEEVNVENNTPFSDKIYKHSVLGGTFDRLHTAHKLLLSEVVLSSSKQVTIGVTEENMLSTKTLWELIEDIDVRIKHVKDFLEDICPEMEYDIVPISDPFGPSIVDPSMELIVVSKETVRGGEKINTIRKERNLPLLDILPIELMDEPNPSPIEEAKISSSTTRIRLLGTLLKPVEQKAIPKSPYVIGLTGGVASGKSGVATHMENLGAQIINCDLIAHELYKTGKPCYKKIVGHFGKKVVAENGEIDRKVLGGIVFTNKDELNTLNELVWPAIAEEVQTIIGISKAKVIVVEGAVLLTAGWQNMCHEVWTTVIPRAEAISRLETRNGLTEEQATSRIDSQPSNKFYVQSSNVVFCTLWPVEYTKQQVIKAWNLLTERIPA</sequence>
<dbReference type="AlphaFoldDB" id="A0A9N9X4X8"/>
<evidence type="ECO:0000256" key="21">
    <source>
        <dbReference type="ARBA" id="ARBA00067394"/>
    </source>
</evidence>
<evidence type="ECO:0000313" key="24">
    <source>
        <dbReference type="Proteomes" id="UP001153709"/>
    </source>
</evidence>
<evidence type="ECO:0000256" key="20">
    <source>
        <dbReference type="ARBA" id="ARBA00066359"/>
    </source>
</evidence>
<keyword evidence="5" id="KW-0963">Cytoplasm</keyword>
<dbReference type="CDD" id="cd02022">
    <property type="entry name" value="DPCK"/>
    <property type="match status" value="1"/>
</dbReference>
<dbReference type="SUPFAM" id="SSF52374">
    <property type="entry name" value="Nucleotidylyl transferase"/>
    <property type="match status" value="1"/>
</dbReference>
<comment type="function">
    <text evidence="16">Bifunctional enzyme that catalyzes the fourth and fifth sequential steps of CoA biosynthetic pathway. The fourth reaction is catalyzed by the phosphopantetheine adenylyltransferase, coded by the coaD domain; the fifth reaction is catalyzed by the dephospho-CoA kinase, coded by the coaE domain. May act as a point of CoA biosynthesis regulation.</text>
</comment>
<protein>
    <recommendedName>
        <fullName evidence="21">Bifunctional coenzyme A synthase</fullName>
        <ecNumber evidence="20">2.7.1.24</ecNumber>
        <ecNumber evidence="4">2.7.7.3</ecNumber>
    </recommendedName>
</protein>
<dbReference type="Pfam" id="PF01121">
    <property type="entry name" value="CoaE"/>
    <property type="match status" value="1"/>
</dbReference>
<dbReference type="CDD" id="cd02164">
    <property type="entry name" value="PPAT_CoAS"/>
    <property type="match status" value="1"/>
</dbReference>
<dbReference type="GO" id="GO:0005759">
    <property type="term" value="C:mitochondrial matrix"/>
    <property type="evidence" value="ECO:0007669"/>
    <property type="project" value="UniProtKB-SubCell"/>
</dbReference>
<dbReference type="PROSITE" id="PS51219">
    <property type="entry name" value="DPCK"/>
    <property type="match status" value="1"/>
</dbReference>
<dbReference type="GO" id="GO:0015937">
    <property type="term" value="P:coenzyme A biosynthetic process"/>
    <property type="evidence" value="ECO:0007669"/>
    <property type="project" value="InterPro"/>
</dbReference>
<evidence type="ECO:0000256" key="14">
    <source>
        <dbReference type="ARBA" id="ARBA00051310"/>
    </source>
</evidence>
<evidence type="ECO:0000256" key="16">
    <source>
        <dbReference type="ARBA" id="ARBA00059677"/>
    </source>
</evidence>
<evidence type="ECO:0000256" key="5">
    <source>
        <dbReference type="ARBA" id="ARBA00022490"/>
    </source>
</evidence>
<evidence type="ECO:0000256" key="11">
    <source>
        <dbReference type="ARBA" id="ARBA00022840"/>
    </source>
</evidence>
<keyword evidence="6" id="KW-0597">Phosphoprotein</keyword>
<evidence type="ECO:0000256" key="18">
    <source>
        <dbReference type="ARBA" id="ARBA00060696"/>
    </source>
</evidence>
<dbReference type="GO" id="GO:0004140">
    <property type="term" value="F:dephospho-CoA kinase activity"/>
    <property type="evidence" value="ECO:0007669"/>
    <property type="project" value="UniProtKB-EC"/>
</dbReference>
<comment type="subunit">
    <text evidence="3">Monomer.</text>
</comment>
<feature type="domain" description="Cytidyltransferase-like" evidence="22">
    <location>
        <begin position="154"/>
        <end position="267"/>
    </location>
</feature>
<evidence type="ECO:0000256" key="19">
    <source>
        <dbReference type="ARBA" id="ARBA00061673"/>
    </source>
</evidence>
<comment type="similarity">
    <text evidence="19">In the central section; belongs to the eukaryotic CoaD family.</text>
</comment>
<evidence type="ECO:0000256" key="6">
    <source>
        <dbReference type="ARBA" id="ARBA00022553"/>
    </source>
</evidence>
<dbReference type="EC" id="2.7.1.24" evidence="20"/>
<evidence type="ECO:0000256" key="15">
    <source>
        <dbReference type="ARBA" id="ARBA00051912"/>
    </source>
</evidence>
<keyword evidence="7" id="KW-0808">Transferase</keyword>
<evidence type="ECO:0000256" key="1">
    <source>
        <dbReference type="ARBA" id="ARBA00004305"/>
    </source>
</evidence>
<dbReference type="OrthoDB" id="330671at2759"/>
<dbReference type="InterPro" id="IPR001977">
    <property type="entry name" value="Depp_CoAkinase"/>
</dbReference>
<evidence type="ECO:0000256" key="9">
    <source>
        <dbReference type="ARBA" id="ARBA00022741"/>
    </source>
</evidence>
<evidence type="ECO:0000259" key="22">
    <source>
        <dbReference type="Pfam" id="PF01467"/>
    </source>
</evidence>
<reference evidence="23" key="1">
    <citation type="submission" date="2022-01" db="EMBL/GenBank/DDBJ databases">
        <authorList>
            <person name="King R."/>
        </authorList>
    </citation>
    <scope>NUCLEOTIDE SEQUENCE</scope>
</reference>
<comment type="subcellular location">
    <subcellularLocation>
        <location evidence="2">Cytoplasm</location>
    </subcellularLocation>
    <subcellularLocation>
        <location evidence="1">Mitochondrion matrix</location>
    </subcellularLocation>
</comment>
<keyword evidence="12" id="KW-0496">Mitochondrion</keyword>
<dbReference type="EMBL" id="OU898276">
    <property type="protein sequence ID" value="CAG9827442.1"/>
    <property type="molecule type" value="Genomic_DNA"/>
</dbReference>
<evidence type="ECO:0000256" key="10">
    <source>
        <dbReference type="ARBA" id="ARBA00022777"/>
    </source>
</evidence>
<comment type="catalytic activity">
    <reaction evidence="14">
        <text>(R)-4'-phosphopantetheine + ATP + H(+) = 3'-dephospho-CoA + diphosphate</text>
        <dbReference type="Rhea" id="RHEA:19801"/>
        <dbReference type="ChEBI" id="CHEBI:15378"/>
        <dbReference type="ChEBI" id="CHEBI:30616"/>
        <dbReference type="ChEBI" id="CHEBI:33019"/>
        <dbReference type="ChEBI" id="CHEBI:57328"/>
        <dbReference type="ChEBI" id="CHEBI:61723"/>
        <dbReference type="EC" id="2.7.7.3"/>
    </reaction>
    <physiologicalReaction direction="left-to-right" evidence="14">
        <dbReference type="Rhea" id="RHEA:19802"/>
    </physiologicalReaction>
</comment>
<dbReference type="InterPro" id="IPR014729">
    <property type="entry name" value="Rossmann-like_a/b/a_fold"/>
</dbReference>
<accession>A0A9N9X4X8</accession>
<evidence type="ECO:0000256" key="2">
    <source>
        <dbReference type="ARBA" id="ARBA00004496"/>
    </source>
</evidence>
<dbReference type="Gene3D" id="3.40.50.620">
    <property type="entry name" value="HUPs"/>
    <property type="match status" value="1"/>
</dbReference>
<dbReference type="FunFam" id="3.40.50.620:FF:000089">
    <property type="entry name" value="Bifunctional coenzyme A synthase"/>
    <property type="match status" value="1"/>
</dbReference>
<dbReference type="SUPFAM" id="SSF52540">
    <property type="entry name" value="P-loop containing nucleoside triphosphate hydrolases"/>
    <property type="match status" value="1"/>
</dbReference>
<evidence type="ECO:0000313" key="23">
    <source>
        <dbReference type="EMBL" id="CAG9827442.1"/>
    </source>
</evidence>
<dbReference type="GO" id="GO:0005524">
    <property type="term" value="F:ATP binding"/>
    <property type="evidence" value="ECO:0007669"/>
    <property type="project" value="UniProtKB-KW"/>
</dbReference>
<keyword evidence="24" id="KW-1185">Reference proteome</keyword>
<name>A0A9N9X4X8_DIABA</name>
<organism evidence="23 24">
    <name type="scientific">Diabrotica balteata</name>
    <name type="common">Banded cucumber beetle</name>
    <dbReference type="NCBI Taxonomy" id="107213"/>
    <lineage>
        <taxon>Eukaryota</taxon>
        <taxon>Metazoa</taxon>
        <taxon>Ecdysozoa</taxon>
        <taxon>Arthropoda</taxon>
        <taxon>Hexapoda</taxon>
        <taxon>Insecta</taxon>
        <taxon>Pterygota</taxon>
        <taxon>Neoptera</taxon>
        <taxon>Endopterygota</taxon>
        <taxon>Coleoptera</taxon>
        <taxon>Polyphaga</taxon>
        <taxon>Cucujiformia</taxon>
        <taxon>Chrysomeloidea</taxon>
        <taxon>Chrysomelidae</taxon>
        <taxon>Galerucinae</taxon>
        <taxon>Diabroticina</taxon>
        <taxon>Diabroticites</taxon>
        <taxon>Diabrotica</taxon>
    </lineage>
</organism>
<gene>
    <name evidence="23" type="ORF">DIABBA_LOCUS1436</name>
</gene>
<evidence type="ECO:0000256" key="3">
    <source>
        <dbReference type="ARBA" id="ARBA00011245"/>
    </source>
</evidence>
<evidence type="ECO:0000256" key="13">
    <source>
        <dbReference type="ARBA" id="ARBA00023268"/>
    </source>
</evidence>
<comment type="catalytic activity">
    <reaction evidence="15">
        <text>3'-dephospho-CoA + ATP = ADP + CoA + H(+)</text>
        <dbReference type="Rhea" id="RHEA:18245"/>
        <dbReference type="ChEBI" id="CHEBI:15378"/>
        <dbReference type="ChEBI" id="CHEBI:30616"/>
        <dbReference type="ChEBI" id="CHEBI:57287"/>
        <dbReference type="ChEBI" id="CHEBI:57328"/>
        <dbReference type="ChEBI" id="CHEBI:456216"/>
        <dbReference type="EC" id="2.7.1.24"/>
    </reaction>
    <physiologicalReaction direction="left-to-right" evidence="15">
        <dbReference type="Rhea" id="RHEA:18246"/>
    </physiologicalReaction>
</comment>
<evidence type="ECO:0000256" key="12">
    <source>
        <dbReference type="ARBA" id="ARBA00023128"/>
    </source>
</evidence>
<keyword evidence="13" id="KW-0511">Multifunctional enzyme</keyword>
<dbReference type="GO" id="GO:0004595">
    <property type="term" value="F:pantetheine-phosphate adenylyltransferase activity"/>
    <property type="evidence" value="ECO:0007669"/>
    <property type="project" value="UniProtKB-EC"/>
</dbReference>
<evidence type="ECO:0000256" key="7">
    <source>
        <dbReference type="ARBA" id="ARBA00022679"/>
    </source>
</evidence>
<proteinExistence type="inferred from homology"/>
<dbReference type="EC" id="2.7.7.3" evidence="4"/>
<dbReference type="PANTHER" id="PTHR10695:SF46">
    <property type="entry name" value="BIFUNCTIONAL COENZYME A SYNTHASE-RELATED"/>
    <property type="match status" value="1"/>
</dbReference>
<dbReference type="Proteomes" id="UP001153709">
    <property type="component" value="Chromosome 1"/>
</dbReference>
<dbReference type="Pfam" id="PF01467">
    <property type="entry name" value="CTP_transf_like"/>
    <property type="match status" value="1"/>
</dbReference>
<keyword evidence="9" id="KW-0547">Nucleotide-binding</keyword>
<keyword evidence="10" id="KW-0418">Kinase</keyword>
<dbReference type="NCBIfam" id="TIGR00152">
    <property type="entry name" value="dephospho-CoA kinase"/>
    <property type="match status" value="1"/>
</dbReference>
<dbReference type="Gene3D" id="3.40.50.300">
    <property type="entry name" value="P-loop containing nucleotide triphosphate hydrolases"/>
    <property type="match status" value="1"/>
</dbReference>
<dbReference type="PANTHER" id="PTHR10695">
    <property type="entry name" value="DEPHOSPHO-COA KINASE-RELATED"/>
    <property type="match status" value="1"/>
</dbReference>
<evidence type="ECO:0000256" key="8">
    <source>
        <dbReference type="ARBA" id="ARBA00022695"/>
    </source>
</evidence>
<comment type="pathway">
    <text evidence="18">Cofactor biosynthesis; coenzyme A biosynthesis; CoA from (R)-pantothenate: step 5/5.</text>
</comment>
<keyword evidence="8" id="KW-0548">Nucleotidyltransferase</keyword>
<dbReference type="NCBIfam" id="NF001985">
    <property type="entry name" value="PRK00777.1"/>
    <property type="match status" value="1"/>
</dbReference>
<evidence type="ECO:0000256" key="17">
    <source>
        <dbReference type="ARBA" id="ARBA00060565"/>
    </source>
</evidence>
<dbReference type="HAMAP" id="MF_00376">
    <property type="entry name" value="Dephospho_CoA_kinase"/>
    <property type="match status" value="1"/>
</dbReference>
<dbReference type="FunFam" id="3.40.50.300:FF:000899">
    <property type="entry name" value="Bifunctional coenzyme A synthase"/>
    <property type="match status" value="1"/>
</dbReference>